<dbReference type="PANTHER" id="PTHR12526:SF634">
    <property type="entry name" value="BLL3361 PROTEIN"/>
    <property type="match status" value="1"/>
</dbReference>
<accession>A0ABV8SLD6</accession>
<protein>
    <submittedName>
        <fullName evidence="2">Glycosyltransferase family 4 protein</fullName>
        <ecNumber evidence="2">2.4.-.-</ecNumber>
    </submittedName>
</protein>
<dbReference type="Gene3D" id="3.40.50.2000">
    <property type="entry name" value="Glycogen Phosphorylase B"/>
    <property type="match status" value="2"/>
</dbReference>
<dbReference type="EC" id="2.4.-.-" evidence="2"/>
<organism evidence="2 3">
    <name type="scientific">Steroidobacter flavus</name>
    <dbReference type="NCBI Taxonomy" id="1842136"/>
    <lineage>
        <taxon>Bacteria</taxon>
        <taxon>Pseudomonadati</taxon>
        <taxon>Pseudomonadota</taxon>
        <taxon>Gammaproteobacteria</taxon>
        <taxon>Steroidobacterales</taxon>
        <taxon>Steroidobacteraceae</taxon>
        <taxon>Steroidobacter</taxon>
    </lineage>
</organism>
<dbReference type="RefSeq" id="WP_380594196.1">
    <property type="nucleotide sequence ID" value="NZ_JBHSDU010000001.1"/>
</dbReference>
<keyword evidence="3" id="KW-1185">Reference proteome</keyword>
<keyword evidence="2" id="KW-0328">Glycosyltransferase</keyword>
<keyword evidence="2" id="KW-0808">Transferase</keyword>
<gene>
    <name evidence="2" type="ORF">ACFPN2_01320</name>
</gene>
<dbReference type="SUPFAM" id="SSF53756">
    <property type="entry name" value="UDP-Glycosyltransferase/glycogen phosphorylase"/>
    <property type="match status" value="1"/>
</dbReference>
<dbReference type="CDD" id="cd03801">
    <property type="entry name" value="GT4_PimA-like"/>
    <property type="match status" value="1"/>
</dbReference>
<feature type="domain" description="Glycosyl transferase family 1" evidence="1">
    <location>
        <begin position="180"/>
        <end position="337"/>
    </location>
</feature>
<dbReference type="GO" id="GO:0016757">
    <property type="term" value="F:glycosyltransferase activity"/>
    <property type="evidence" value="ECO:0007669"/>
    <property type="project" value="UniProtKB-KW"/>
</dbReference>
<dbReference type="Pfam" id="PF00534">
    <property type="entry name" value="Glycos_transf_1"/>
    <property type="match status" value="1"/>
</dbReference>
<proteinExistence type="predicted"/>
<reference evidence="3" key="1">
    <citation type="journal article" date="2019" name="Int. J. Syst. Evol. Microbiol.">
        <title>The Global Catalogue of Microorganisms (GCM) 10K type strain sequencing project: providing services to taxonomists for standard genome sequencing and annotation.</title>
        <authorList>
            <consortium name="The Broad Institute Genomics Platform"/>
            <consortium name="The Broad Institute Genome Sequencing Center for Infectious Disease"/>
            <person name="Wu L."/>
            <person name="Ma J."/>
        </authorList>
    </citation>
    <scope>NUCLEOTIDE SEQUENCE [LARGE SCALE GENOMIC DNA]</scope>
    <source>
        <strain evidence="3">CGMCC 1.10759</strain>
    </source>
</reference>
<evidence type="ECO:0000313" key="3">
    <source>
        <dbReference type="Proteomes" id="UP001595904"/>
    </source>
</evidence>
<evidence type="ECO:0000259" key="1">
    <source>
        <dbReference type="Pfam" id="PF00534"/>
    </source>
</evidence>
<evidence type="ECO:0000313" key="2">
    <source>
        <dbReference type="EMBL" id="MFC4307707.1"/>
    </source>
</evidence>
<dbReference type="InterPro" id="IPR001296">
    <property type="entry name" value="Glyco_trans_1"/>
</dbReference>
<comment type="caution">
    <text evidence="2">The sequence shown here is derived from an EMBL/GenBank/DDBJ whole genome shotgun (WGS) entry which is preliminary data.</text>
</comment>
<dbReference type="Proteomes" id="UP001595904">
    <property type="component" value="Unassembled WGS sequence"/>
</dbReference>
<dbReference type="EMBL" id="JBHSDU010000001">
    <property type="protein sequence ID" value="MFC4307707.1"/>
    <property type="molecule type" value="Genomic_DNA"/>
</dbReference>
<name>A0ABV8SLD6_9GAMM</name>
<dbReference type="PANTHER" id="PTHR12526">
    <property type="entry name" value="GLYCOSYLTRANSFERASE"/>
    <property type="match status" value="1"/>
</dbReference>
<sequence length="362" mass="40088">MGNVLMVANYEPDVGYAWNFIQQFWVVLAKKFPGRCHLAYPLHGAVPAVISDAGIKIHWQNMRDKSSTDFIRQHRIEHVYLTDWTGLNPLYARWRLAGVKDIVVHDHVPGDPPPARGWKGALKASLNSLRVMSPTQCLAVAEHVTKRHIETWRMDPSICVTVTNGIRPFTVDPSLRPSVRSELQLPADAKVFLIVGRATKYKGVDFAVRCLAKLPAHVHFVHVGDGPDLDEFRKLARELNVAERMHFLGKRSDVQRLMTGCDAAFHPSRGEAMSLAILEYMCAGLPPVVPSLPSVSVAVEHQVTGLVYQNLNVEAAVSALGALADDDALRARLGSAAHAKVLSSYTIEQTMRTFDEKIAIRA</sequence>